<evidence type="ECO:0000313" key="2">
    <source>
        <dbReference type="EMBL" id="KAA6334030.1"/>
    </source>
</evidence>
<evidence type="ECO:0000256" key="1">
    <source>
        <dbReference type="SAM" id="Phobius"/>
    </source>
</evidence>
<name>A0A5J4RLL7_9ZZZZ</name>
<keyword evidence="1" id="KW-1133">Transmembrane helix</keyword>
<feature type="transmembrane region" description="Helical" evidence="1">
    <location>
        <begin position="142"/>
        <end position="164"/>
    </location>
</feature>
<keyword evidence="1" id="KW-0472">Membrane</keyword>
<gene>
    <name evidence="2" type="ORF">EZS27_017617</name>
</gene>
<keyword evidence="1" id="KW-0812">Transmembrane</keyword>
<comment type="caution">
    <text evidence="2">The sequence shown here is derived from an EMBL/GenBank/DDBJ whole genome shotgun (WGS) entry which is preliminary data.</text>
</comment>
<protein>
    <submittedName>
        <fullName evidence="2">Uncharacterized protein</fullName>
    </submittedName>
</protein>
<feature type="transmembrane region" description="Helical" evidence="1">
    <location>
        <begin position="78"/>
        <end position="98"/>
    </location>
</feature>
<feature type="transmembrane region" description="Helical" evidence="1">
    <location>
        <begin position="110"/>
        <end position="130"/>
    </location>
</feature>
<feature type="transmembrane region" description="Helical" evidence="1">
    <location>
        <begin position="184"/>
        <end position="205"/>
    </location>
</feature>
<accession>A0A5J4RLL7</accession>
<organism evidence="2">
    <name type="scientific">termite gut metagenome</name>
    <dbReference type="NCBI Taxonomy" id="433724"/>
    <lineage>
        <taxon>unclassified sequences</taxon>
        <taxon>metagenomes</taxon>
        <taxon>organismal metagenomes</taxon>
    </lineage>
</organism>
<proteinExistence type="predicted"/>
<dbReference type="AlphaFoldDB" id="A0A5J4RLL7"/>
<feature type="transmembrane region" description="Helical" evidence="1">
    <location>
        <begin position="41"/>
        <end position="66"/>
    </location>
</feature>
<dbReference type="EMBL" id="SNRY01001043">
    <property type="protein sequence ID" value="KAA6334030.1"/>
    <property type="molecule type" value="Genomic_DNA"/>
</dbReference>
<reference evidence="2" key="1">
    <citation type="submission" date="2019-03" db="EMBL/GenBank/DDBJ databases">
        <title>Single cell metagenomics reveals metabolic interactions within the superorganism composed of flagellate Streblomastix strix and complex community of Bacteroidetes bacteria on its surface.</title>
        <authorList>
            <person name="Treitli S.C."/>
            <person name="Kolisko M."/>
            <person name="Husnik F."/>
            <person name="Keeling P."/>
            <person name="Hampl V."/>
        </authorList>
    </citation>
    <scope>NUCLEOTIDE SEQUENCE</scope>
    <source>
        <strain evidence="2">STM</strain>
    </source>
</reference>
<sequence length="236" mass="27277">MKEQLILKRKEVIKRSIPILAWMMFFLIVTTITFFKSYPLLALSSIFFILIIGGIRIAFTFTPAFLPVSRRAIIAVDVIGLILAIIACSYYSILMFFGVEYEQSDILNNYVLWSSLLLFLQMMSEPHSLLLANVKDEHIIKFWRIFSFAMITLFCSIYLLMFFSDFVITLGETSASVSDFHFNSLFPALPPILAFLGGGLIVLLYNQFTNDKIPTIQIDRTEYLEYLKTIQKNQRR</sequence>
<feature type="transmembrane region" description="Helical" evidence="1">
    <location>
        <begin position="12"/>
        <end position="35"/>
    </location>
</feature>